<dbReference type="PANTHER" id="PTHR13448">
    <property type="entry name" value="TRANSMEMBRANE PROTEIN 214"/>
    <property type="match status" value="1"/>
</dbReference>
<accession>A0A8X7U0D9</accession>
<protein>
    <submittedName>
        <fullName evidence="1">Uncharacterized protein</fullName>
    </submittedName>
</protein>
<dbReference type="AlphaFoldDB" id="A0A8X7U0D9"/>
<dbReference type="InterPro" id="IPR019308">
    <property type="entry name" value="TMEM214"/>
</dbReference>
<comment type="caution">
    <text evidence="1">The sequence shown here is derived from an EMBL/GenBank/DDBJ whole genome shotgun (WGS) entry which is preliminary data.</text>
</comment>
<keyword evidence="2" id="KW-1185">Reference proteome</keyword>
<evidence type="ECO:0000313" key="1">
    <source>
        <dbReference type="EMBL" id="KAG2260429.1"/>
    </source>
</evidence>
<dbReference type="Proteomes" id="UP000886595">
    <property type="component" value="Unassembled WGS sequence"/>
</dbReference>
<dbReference type="OrthoDB" id="1095851at2759"/>
<dbReference type="EMBL" id="JAAMPC010000015">
    <property type="protein sequence ID" value="KAG2260429.1"/>
    <property type="molecule type" value="Genomic_DNA"/>
</dbReference>
<dbReference type="Pfam" id="PF10151">
    <property type="entry name" value="TMEM214"/>
    <property type="match status" value="2"/>
</dbReference>
<dbReference type="GO" id="GO:0005794">
    <property type="term" value="C:Golgi apparatus"/>
    <property type="evidence" value="ECO:0007669"/>
    <property type="project" value="TreeGrafter"/>
</dbReference>
<gene>
    <name evidence="1" type="ORF">Bca52824_079723</name>
</gene>
<reference evidence="1 2" key="1">
    <citation type="submission" date="2020-02" db="EMBL/GenBank/DDBJ databases">
        <authorList>
            <person name="Ma Q."/>
            <person name="Huang Y."/>
            <person name="Song X."/>
            <person name="Pei D."/>
        </authorList>
    </citation>
    <scope>NUCLEOTIDE SEQUENCE [LARGE SCALE GENOMIC DNA]</scope>
    <source>
        <strain evidence="1">Sxm20200214</strain>
        <tissue evidence="1">Leaf</tissue>
    </source>
</reference>
<proteinExistence type="predicted"/>
<sequence length="733" mass="82022">MFQDYPLSKLIHVPLSLIPKPVYEKTVDFINVLPFETILPGVVLWASDFILTEWPRVVVKVEQDKSKVAAFVVLAMVLRTRPDALTLVLPELRESPTYQGQDKLPVIIWMMAQASQGDLCAGLYSWVRNLLPLVANNKDYSSSQSTHLILQFVEMILSSNPEARAVLLNGAVRHGEWLIPPCPFEMLVRLTFPARVEEATTERFQAIYPLLKEVALAPDTSADALKQIFTFSLKLAGQKGNPALASEATAIAFSVLTQNVDCFKQWDVLYKEHLEASVALLKKLVDEWEYHAPKLLSSSPTDTLTVEHAMNSFRMKNEIAITEGVANLSVYKEADKSCKLISTRLTPGSGGRNIMDLNKSNPAKIDPSDLKAILSLSEAAKKMDPSPLAAYLDQVLDDDWYIPAKQMLKLIHYYGIQLSQVSFQWVKMFQDYPLSKLIHVPLSLIPKPVYEKTVDFINVLPFETILPGVVLWASDFILTEWPRVVVKVEQDKSKVAAFVVLAMVLRTRPDALTLVLPELRESPTYQGQDKLPVIIWMMAQASQGDLCAGLYSWVRNLLPLVANNKDYSSSQSTHLILQFVEMILSSNPEARAVLLNGAVRHGEWLIPPCPFEMLVRLTFPARVEEATTERFQAIYPLLKEVALAPDTSADALKQIFTFSLKLAGQKGNPALANEATAIAISVLTRNVDCFKQWDVLYKENLEASVALLNKLVDEWEHHSLKLLSSSPKVSSML</sequence>
<name>A0A8X7U0D9_BRACI</name>
<organism evidence="1 2">
    <name type="scientific">Brassica carinata</name>
    <name type="common">Ethiopian mustard</name>
    <name type="synonym">Abyssinian cabbage</name>
    <dbReference type="NCBI Taxonomy" id="52824"/>
    <lineage>
        <taxon>Eukaryota</taxon>
        <taxon>Viridiplantae</taxon>
        <taxon>Streptophyta</taxon>
        <taxon>Embryophyta</taxon>
        <taxon>Tracheophyta</taxon>
        <taxon>Spermatophyta</taxon>
        <taxon>Magnoliopsida</taxon>
        <taxon>eudicotyledons</taxon>
        <taxon>Gunneridae</taxon>
        <taxon>Pentapetalae</taxon>
        <taxon>rosids</taxon>
        <taxon>malvids</taxon>
        <taxon>Brassicales</taxon>
        <taxon>Brassicaceae</taxon>
        <taxon>Brassiceae</taxon>
        <taxon>Brassica</taxon>
    </lineage>
</organism>
<dbReference type="PANTHER" id="PTHR13448:SF8">
    <property type="entry name" value="TRANSMEMBRANE PROTEIN"/>
    <property type="match status" value="1"/>
</dbReference>
<evidence type="ECO:0000313" key="2">
    <source>
        <dbReference type="Proteomes" id="UP000886595"/>
    </source>
</evidence>
<dbReference type="GO" id="GO:0005783">
    <property type="term" value="C:endoplasmic reticulum"/>
    <property type="evidence" value="ECO:0007669"/>
    <property type="project" value="TreeGrafter"/>
</dbReference>